<evidence type="ECO:0000313" key="2">
    <source>
        <dbReference type="EMBL" id="KIK51588.1"/>
    </source>
</evidence>
<dbReference type="EMBL" id="KN834860">
    <property type="protein sequence ID" value="KIK51588.1"/>
    <property type="molecule type" value="Genomic_DNA"/>
</dbReference>
<dbReference type="Proteomes" id="UP000053593">
    <property type="component" value="Unassembled WGS sequence"/>
</dbReference>
<organism evidence="2 3">
    <name type="scientific">Collybiopsis luxurians FD-317 M1</name>
    <dbReference type="NCBI Taxonomy" id="944289"/>
    <lineage>
        <taxon>Eukaryota</taxon>
        <taxon>Fungi</taxon>
        <taxon>Dikarya</taxon>
        <taxon>Basidiomycota</taxon>
        <taxon>Agaricomycotina</taxon>
        <taxon>Agaricomycetes</taxon>
        <taxon>Agaricomycetidae</taxon>
        <taxon>Agaricales</taxon>
        <taxon>Marasmiineae</taxon>
        <taxon>Omphalotaceae</taxon>
        <taxon>Collybiopsis</taxon>
        <taxon>Collybiopsis luxurians</taxon>
    </lineage>
</organism>
<keyword evidence="3" id="KW-1185">Reference proteome</keyword>
<reference evidence="2 3" key="1">
    <citation type="submission" date="2014-04" db="EMBL/GenBank/DDBJ databases">
        <title>Evolutionary Origins and Diversification of the Mycorrhizal Mutualists.</title>
        <authorList>
            <consortium name="DOE Joint Genome Institute"/>
            <consortium name="Mycorrhizal Genomics Consortium"/>
            <person name="Kohler A."/>
            <person name="Kuo A."/>
            <person name="Nagy L.G."/>
            <person name="Floudas D."/>
            <person name="Copeland A."/>
            <person name="Barry K.W."/>
            <person name="Cichocki N."/>
            <person name="Veneault-Fourrey C."/>
            <person name="LaButti K."/>
            <person name="Lindquist E.A."/>
            <person name="Lipzen A."/>
            <person name="Lundell T."/>
            <person name="Morin E."/>
            <person name="Murat C."/>
            <person name="Riley R."/>
            <person name="Ohm R."/>
            <person name="Sun H."/>
            <person name="Tunlid A."/>
            <person name="Henrissat B."/>
            <person name="Grigoriev I.V."/>
            <person name="Hibbett D.S."/>
            <person name="Martin F."/>
        </authorList>
    </citation>
    <scope>NUCLEOTIDE SEQUENCE [LARGE SCALE GENOMIC DNA]</scope>
    <source>
        <strain evidence="2 3">FD-317 M1</strain>
    </source>
</reference>
<protein>
    <submittedName>
        <fullName evidence="2">Uncharacterized protein</fullName>
    </submittedName>
</protein>
<feature type="region of interest" description="Disordered" evidence="1">
    <location>
        <begin position="39"/>
        <end position="62"/>
    </location>
</feature>
<dbReference type="AlphaFoldDB" id="A0A0D0C9W8"/>
<gene>
    <name evidence="2" type="ORF">GYMLUDRAFT_50477</name>
</gene>
<name>A0A0D0C9W8_9AGAR</name>
<accession>A0A0D0C9W8</accession>
<dbReference type="HOGENOM" id="CLU_174186_0_0_1"/>
<sequence length="78" mass="8470">MPEQYVGKWESSKAGPQSSWGLWEGLGAWDDDYDATDILPNVGGGPVGPARAAQEPIGRSEPREAVERVFEVVVERGE</sequence>
<proteinExistence type="predicted"/>
<evidence type="ECO:0000313" key="3">
    <source>
        <dbReference type="Proteomes" id="UP000053593"/>
    </source>
</evidence>
<evidence type="ECO:0000256" key="1">
    <source>
        <dbReference type="SAM" id="MobiDB-lite"/>
    </source>
</evidence>